<dbReference type="RefSeq" id="WP_150570044.1">
    <property type="nucleotide sequence ID" value="NZ_CABVHF010000004.1"/>
</dbReference>
<protein>
    <recommendedName>
        <fullName evidence="1">SnoaL-like domain-containing protein</fullName>
    </recommendedName>
</protein>
<organism evidence="2 3">
    <name type="scientific">Pseudomonas fluorescens</name>
    <dbReference type="NCBI Taxonomy" id="294"/>
    <lineage>
        <taxon>Bacteria</taxon>
        <taxon>Pseudomonadati</taxon>
        <taxon>Pseudomonadota</taxon>
        <taxon>Gammaproteobacteria</taxon>
        <taxon>Pseudomonadales</taxon>
        <taxon>Pseudomonadaceae</taxon>
        <taxon>Pseudomonas</taxon>
    </lineage>
</organism>
<dbReference type="InterPro" id="IPR037401">
    <property type="entry name" value="SnoaL-like"/>
</dbReference>
<evidence type="ECO:0000313" key="2">
    <source>
        <dbReference type="EMBL" id="VVM72871.1"/>
    </source>
</evidence>
<dbReference type="OrthoDB" id="8420006at2"/>
<dbReference type="Pfam" id="PF13474">
    <property type="entry name" value="SnoaL_3"/>
    <property type="match status" value="1"/>
</dbReference>
<dbReference type="InterPro" id="IPR032710">
    <property type="entry name" value="NTF2-like_dom_sf"/>
</dbReference>
<feature type="domain" description="SnoaL-like" evidence="1">
    <location>
        <begin position="7"/>
        <end position="126"/>
    </location>
</feature>
<accession>A0A5E6RX29</accession>
<dbReference type="SUPFAM" id="SSF54427">
    <property type="entry name" value="NTF2-like"/>
    <property type="match status" value="1"/>
</dbReference>
<name>A0A5E6RX29_PSEFL</name>
<dbReference type="EMBL" id="CABVHF010000004">
    <property type="protein sequence ID" value="VVM72871.1"/>
    <property type="molecule type" value="Genomic_DNA"/>
</dbReference>
<dbReference type="Gene3D" id="3.10.450.50">
    <property type="match status" value="1"/>
</dbReference>
<reference evidence="2 3" key="1">
    <citation type="submission" date="2019-09" db="EMBL/GenBank/DDBJ databases">
        <authorList>
            <person name="Chandra G."/>
            <person name="Truman W A."/>
        </authorList>
    </citation>
    <scope>NUCLEOTIDE SEQUENCE [LARGE SCALE GENOMIC DNA]</scope>
    <source>
        <strain evidence="2">PS631</strain>
    </source>
</reference>
<evidence type="ECO:0000259" key="1">
    <source>
        <dbReference type="Pfam" id="PF13474"/>
    </source>
</evidence>
<evidence type="ECO:0000313" key="3">
    <source>
        <dbReference type="Proteomes" id="UP000399692"/>
    </source>
</evidence>
<dbReference type="Proteomes" id="UP000399692">
    <property type="component" value="Unassembled WGS sequence"/>
</dbReference>
<sequence length="129" mass="14751">MDQTLQVSQAAAELVAAFASNDTQRYFACFSQDASFVFHTLPQPLFSRQQYQTLWQQWQADGFKVLDCQSSNASITLQGDLAIFIHDVDTRISLNGEEQQLAERETILFRRHDCRWLACHEHLSVVSPS</sequence>
<dbReference type="AlphaFoldDB" id="A0A5E6RX29"/>
<gene>
    <name evidence="2" type="ORF">PS631_01904</name>
</gene>
<proteinExistence type="predicted"/>